<keyword evidence="1" id="KW-1133">Transmembrane helix</keyword>
<feature type="transmembrane region" description="Helical" evidence="1">
    <location>
        <begin position="12"/>
        <end position="33"/>
    </location>
</feature>
<feature type="transmembrane region" description="Helical" evidence="1">
    <location>
        <begin position="40"/>
        <end position="61"/>
    </location>
</feature>
<dbReference type="Proteomes" id="UP000266172">
    <property type="component" value="Unassembled WGS sequence"/>
</dbReference>
<keyword evidence="1" id="KW-0812">Transmembrane</keyword>
<dbReference type="RefSeq" id="WP_118096112.1">
    <property type="nucleotide sequence ID" value="NZ_QRVL01000001.1"/>
</dbReference>
<sequence length="101" mass="10843">MGEITNRDNKKMLILFAEVVAALATILIAVLAMKIPVVPVCVIVLIEVAIAACLQEVPVWVHAVVVAVQMVAGAICGRVVFCLLCILIYVFAILTLREARA</sequence>
<organism evidence="2 3">
    <name type="scientific">Roseburia hominis</name>
    <dbReference type="NCBI Taxonomy" id="301301"/>
    <lineage>
        <taxon>Bacteria</taxon>
        <taxon>Bacillati</taxon>
        <taxon>Bacillota</taxon>
        <taxon>Clostridia</taxon>
        <taxon>Lachnospirales</taxon>
        <taxon>Lachnospiraceae</taxon>
        <taxon>Roseburia</taxon>
    </lineage>
</organism>
<dbReference type="AlphaFoldDB" id="A0A395VDG5"/>
<keyword evidence="1" id="KW-0472">Membrane</keyword>
<feature type="transmembrane region" description="Helical" evidence="1">
    <location>
        <begin position="67"/>
        <end position="96"/>
    </location>
</feature>
<evidence type="ECO:0000313" key="3">
    <source>
        <dbReference type="Proteomes" id="UP000266172"/>
    </source>
</evidence>
<gene>
    <name evidence="2" type="ORF">DWX93_00515</name>
</gene>
<name>A0A395VDG5_9FIRM</name>
<reference evidence="2 3" key="1">
    <citation type="submission" date="2018-08" db="EMBL/GenBank/DDBJ databases">
        <title>A genome reference for cultivated species of the human gut microbiota.</title>
        <authorList>
            <person name="Zou Y."/>
            <person name="Xue W."/>
            <person name="Luo G."/>
        </authorList>
    </citation>
    <scope>NUCLEOTIDE SEQUENCE [LARGE SCALE GENOMIC DNA]</scope>
    <source>
        <strain evidence="2 3">AF22-12AC</strain>
    </source>
</reference>
<accession>A0A395VDG5</accession>
<evidence type="ECO:0000313" key="2">
    <source>
        <dbReference type="EMBL" id="RGS41856.1"/>
    </source>
</evidence>
<comment type="caution">
    <text evidence="2">The sequence shown here is derived from an EMBL/GenBank/DDBJ whole genome shotgun (WGS) entry which is preliminary data.</text>
</comment>
<proteinExistence type="predicted"/>
<evidence type="ECO:0000256" key="1">
    <source>
        <dbReference type="SAM" id="Phobius"/>
    </source>
</evidence>
<dbReference type="EMBL" id="QRVL01000001">
    <property type="protein sequence ID" value="RGS41856.1"/>
    <property type="molecule type" value="Genomic_DNA"/>
</dbReference>
<protein>
    <submittedName>
        <fullName evidence="2">Uncharacterized protein</fullName>
    </submittedName>
</protein>